<sequence>MSEESAKEREILMVMRKVLAAIVKDTAPEHKALQHPLSEQTIQDIRACFGLITAREKELAELAGRIATERPYFIDEAPAATTVSISSIGRIEGQKEK</sequence>
<reference evidence="3 4" key="1">
    <citation type="submission" date="2015-11" db="EMBL/GenBank/DDBJ databases">
        <title>The genome of Candidatus Endoriftia persephone in Ridgeia piscesae and population structure of the North Eastern Pacific vestimentiferan symbionts.</title>
        <authorList>
            <person name="Perez M."/>
            <person name="Juniper K.S."/>
        </authorList>
    </citation>
    <scope>NUCLEOTIDE SEQUENCE [LARGE SCALE GENOMIC DNA]</scope>
    <source>
        <strain evidence="2">Ind10</strain>
        <strain evidence="1">Ind11</strain>
    </source>
</reference>
<evidence type="ECO:0000313" key="4">
    <source>
        <dbReference type="Proteomes" id="UP000051634"/>
    </source>
</evidence>
<dbReference type="STRING" id="54398.Ga0074115_13120"/>
<name>A0A0T5ZAU2_9GAMM</name>
<evidence type="ECO:0000313" key="1">
    <source>
        <dbReference type="EMBL" id="KRT56071.1"/>
    </source>
</evidence>
<dbReference type="Proteomes" id="UP000051276">
    <property type="component" value="Unassembled WGS sequence"/>
</dbReference>
<dbReference type="EMBL" id="LMXI01000052">
    <property type="protein sequence ID" value="KRT59981.1"/>
    <property type="molecule type" value="Genomic_DNA"/>
</dbReference>
<accession>A0A0T5ZAU2</accession>
<gene>
    <name evidence="1" type="ORF">Ga0074115_13120</name>
    <name evidence="2" type="ORF">Ga0076813_16424</name>
</gene>
<organism evidence="2 3">
    <name type="scientific">endosymbiont of Ridgeia piscesae</name>
    <dbReference type="NCBI Taxonomy" id="54398"/>
    <lineage>
        <taxon>Bacteria</taxon>
        <taxon>Pseudomonadati</taxon>
        <taxon>Pseudomonadota</taxon>
        <taxon>Gammaproteobacteria</taxon>
        <taxon>sulfur-oxidizing symbionts</taxon>
    </lineage>
</organism>
<dbReference type="EMBL" id="LDXT01000066">
    <property type="protein sequence ID" value="KRT56071.1"/>
    <property type="molecule type" value="Genomic_DNA"/>
</dbReference>
<dbReference type="RefSeq" id="WP_005964658.1">
    <property type="nucleotide sequence ID" value="NZ_KQ556985.1"/>
</dbReference>
<evidence type="ECO:0000313" key="2">
    <source>
        <dbReference type="EMBL" id="KRT59981.1"/>
    </source>
</evidence>
<dbReference type="AlphaFoldDB" id="A0A0T5ZAU2"/>
<dbReference type="Proteomes" id="UP000051634">
    <property type="component" value="Unassembled WGS sequence"/>
</dbReference>
<keyword evidence="4" id="KW-1185">Reference proteome</keyword>
<protein>
    <recommendedName>
        <fullName evidence="5">Segregation and condensation protein A</fullName>
    </recommendedName>
</protein>
<evidence type="ECO:0008006" key="5">
    <source>
        <dbReference type="Google" id="ProtNLM"/>
    </source>
</evidence>
<comment type="caution">
    <text evidence="2">The sequence shown here is derived from an EMBL/GenBank/DDBJ whole genome shotgun (WGS) entry which is preliminary data.</text>
</comment>
<dbReference type="OrthoDB" id="9795846at2"/>
<proteinExistence type="predicted"/>
<evidence type="ECO:0000313" key="3">
    <source>
        <dbReference type="Proteomes" id="UP000051276"/>
    </source>
</evidence>